<dbReference type="Pfam" id="PF00144">
    <property type="entry name" value="Beta-lactamase"/>
    <property type="match status" value="1"/>
</dbReference>
<protein>
    <submittedName>
        <fullName evidence="2">Serine hydrolase</fullName>
        <ecNumber evidence="2">3.-.-.-</ecNumber>
    </submittedName>
</protein>
<dbReference type="SUPFAM" id="SSF56601">
    <property type="entry name" value="beta-lactamase/transpeptidase-like"/>
    <property type="match status" value="1"/>
</dbReference>
<name>A0AAU7YCU3_9PSED</name>
<gene>
    <name evidence="2" type="ORF">ABS648_14310</name>
</gene>
<sequence length="403" mass="44459">MSRLPVKRLLLAAALLVGGIVLVLATQLGMRLWHFHTLFDPERITQNFRSMPTIFQARPIPKGPVSAPLQTAPKALVERFHFQGRDQALGDWLVTSGTTGMLVMAADRVVYEQYFRGNREDSRAISWSVGKSFVSALVGIALKEGAIRDIRDPVSDYAPALRGSGYDGVPLQDVLEMASGIAFNEDYADPEAGINQLGQTIALGGSVDAWVAQLKSAGASGTEHHYVSVDTQVLGMVLKGATGRDLADYMAEKLWSPLGAECDGQWLTDNDGAEIAFGGLNLCLRDYARFGLLYLHEGRNLAGEQIVPRQWVQQSVTPAKDFLRPGRYKEQGQPNLGYGYQWWVPQGDEGEYMAVGVYGQFIYVNPTRRVVIAKTSAYARYNEDGTRMEYESLEAFRAIARNL</sequence>
<dbReference type="PANTHER" id="PTHR43283:SF14">
    <property type="entry name" value="BLL8153 PROTEIN"/>
    <property type="match status" value="1"/>
</dbReference>
<dbReference type="PANTHER" id="PTHR43283">
    <property type="entry name" value="BETA-LACTAMASE-RELATED"/>
    <property type="match status" value="1"/>
</dbReference>
<feature type="domain" description="Beta-lactamase-related" evidence="1">
    <location>
        <begin position="101"/>
        <end position="391"/>
    </location>
</feature>
<evidence type="ECO:0000313" key="2">
    <source>
        <dbReference type="EMBL" id="XBY66889.1"/>
    </source>
</evidence>
<dbReference type="EC" id="3.-.-.-" evidence="2"/>
<dbReference type="Gene3D" id="3.40.710.10">
    <property type="entry name" value="DD-peptidase/beta-lactamase superfamily"/>
    <property type="match status" value="1"/>
</dbReference>
<accession>A0AAU7YCU3</accession>
<dbReference type="EMBL" id="CP158373">
    <property type="protein sequence ID" value="XBY66889.1"/>
    <property type="molecule type" value="Genomic_DNA"/>
</dbReference>
<reference evidence="2" key="1">
    <citation type="submission" date="2023-08" db="EMBL/GenBank/DDBJ databases">
        <title>Increased levels of nutrients transform a symbiont into a lethal pathobiont.</title>
        <authorList>
            <person name="Lachnit T."/>
            <person name="Ulrich L."/>
            <person name="Willmer F.M."/>
            <person name="Hasenbein T."/>
            <person name="Steiner L.X."/>
            <person name="Wolters M."/>
            <person name="Herbst E.M."/>
            <person name="Deines P."/>
        </authorList>
    </citation>
    <scope>NUCLEOTIDE SEQUENCE</scope>
    <source>
        <strain evidence="2">T3</strain>
    </source>
</reference>
<evidence type="ECO:0000259" key="1">
    <source>
        <dbReference type="Pfam" id="PF00144"/>
    </source>
</evidence>
<keyword evidence="2" id="KW-0378">Hydrolase</keyword>
<dbReference type="InterPro" id="IPR001466">
    <property type="entry name" value="Beta-lactam-related"/>
</dbReference>
<dbReference type="GO" id="GO:0016787">
    <property type="term" value="F:hydrolase activity"/>
    <property type="evidence" value="ECO:0007669"/>
    <property type="project" value="UniProtKB-KW"/>
</dbReference>
<organism evidence="2">
    <name type="scientific">Pseudomonas solani</name>
    <dbReference type="NCBI Taxonomy" id="2731552"/>
    <lineage>
        <taxon>Bacteria</taxon>
        <taxon>Pseudomonadati</taxon>
        <taxon>Pseudomonadota</taxon>
        <taxon>Gammaproteobacteria</taxon>
        <taxon>Pseudomonadales</taxon>
        <taxon>Pseudomonadaceae</taxon>
        <taxon>Pseudomonas</taxon>
    </lineage>
</organism>
<dbReference type="InterPro" id="IPR012338">
    <property type="entry name" value="Beta-lactam/transpept-like"/>
</dbReference>
<dbReference type="AlphaFoldDB" id="A0AAU7YCU3"/>
<dbReference type="RefSeq" id="WP_350448557.1">
    <property type="nucleotide sequence ID" value="NZ_CP158373.1"/>
</dbReference>
<dbReference type="InterPro" id="IPR050789">
    <property type="entry name" value="Diverse_Enzym_Activities"/>
</dbReference>
<proteinExistence type="predicted"/>